<organism evidence="26 27">
    <name type="scientific">Crenothrix polyspora</name>
    <dbReference type="NCBI Taxonomy" id="360316"/>
    <lineage>
        <taxon>Bacteria</taxon>
        <taxon>Pseudomonadati</taxon>
        <taxon>Pseudomonadota</taxon>
        <taxon>Gammaproteobacteria</taxon>
        <taxon>Methylococcales</taxon>
        <taxon>Crenotrichaceae</taxon>
        <taxon>Crenothrix</taxon>
    </lineage>
</organism>
<evidence type="ECO:0000256" key="21">
    <source>
        <dbReference type="ARBA" id="ARBA00049035"/>
    </source>
</evidence>
<evidence type="ECO:0000313" key="26">
    <source>
        <dbReference type="EMBL" id="SJM95931.1"/>
    </source>
</evidence>
<dbReference type="PIRSF" id="PIRSF001563">
    <property type="entry name" value="Folylpolyglu_synth"/>
    <property type="match status" value="1"/>
</dbReference>
<dbReference type="InterPro" id="IPR004101">
    <property type="entry name" value="Mur_ligase_C"/>
</dbReference>
<dbReference type="InterPro" id="IPR036565">
    <property type="entry name" value="Mur-like_cat_sf"/>
</dbReference>
<evidence type="ECO:0000256" key="17">
    <source>
        <dbReference type="ARBA" id="ARBA00030592"/>
    </source>
</evidence>
<comment type="pathway">
    <text evidence="4">Cofactor biosynthesis; tetrahydrofolylpolyglutamate biosynthesis.</text>
</comment>
<feature type="domain" description="Mur ligase central" evidence="25">
    <location>
        <begin position="48"/>
        <end position="261"/>
    </location>
</feature>
<dbReference type="PANTHER" id="PTHR11136">
    <property type="entry name" value="FOLYLPOLYGLUTAMATE SYNTHASE-RELATED"/>
    <property type="match status" value="1"/>
</dbReference>
<comment type="catalytic activity">
    <reaction evidence="19">
        <text>(6S)-5,6,7,8-tetrahydrofolyl-(gamma-L-Glu)(n) + L-glutamate + ATP = (6S)-5,6,7,8-tetrahydrofolyl-(gamma-L-Glu)(n+1) + ADP + phosphate + H(+)</text>
        <dbReference type="Rhea" id="RHEA:10580"/>
        <dbReference type="Rhea" id="RHEA-COMP:14738"/>
        <dbReference type="Rhea" id="RHEA-COMP:14740"/>
        <dbReference type="ChEBI" id="CHEBI:15378"/>
        <dbReference type="ChEBI" id="CHEBI:29985"/>
        <dbReference type="ChEBI" id="CHEBI:30616"/>
        <dbReference type="ChEBI" id="CHEBI:43474"/>
        <dbReference type="ChEBI" id="CHEBI:141005"/>
        <dbReference type="ChEBI" id="CHEBI:456216"/>
        <dbReference type="EC" id="6.3.2.17"/>
    </reaction>
</comment>
<dbReference type="Proteomes" id="UP000195442">
    <property type="component" value="Unassembled WGS sequence"/>
</dbReference>
<dbReference type="GO" id="GO:0005524">
    <property type="term" value="F:ATP binding"/>
    <property type="evidence" value="ECO:0007669"/>
    <property type="project" value="UniProtKB-KW"/>
</dbReference>
<dbReference type="RefSeq" id="WP_179210324.1">
    <property type="nucleotide sequence ID" value="NZ_FUKJ01000446.1"/>
</dbReference>
<protein>
    <recommendedName>
        <fullName evidence="9">Dihydrofolate synthase/folylpolyglutamate synthase</fullName>
        <ecNumber evidence="7">6.3.2.12</ecNumber>
        <ecNumber evidence="8">6.3.2.17</ecNumber>
    </recommendedName>
    <alternativeName>
        <fullName evidence="18">Folylpoly-gamma-glutamate synthetase-dihydrofolate synthetase</fullName>
    </alternativeName>
    <alternativeName>
        <fullName evidence="16">Folylpolyglutamate synthetase</fullName>
    </alternativeName>
    <alternativeName>
        <fullName evidence="17">Tetrahydrofolylpolyglutamate synthase</fullName>
    </alternativeName>
</protein>
<dbReference type="SUPFAM" id="SSF53244">
    <property type="entry name" value="MurD-like peptide ligases, peptide-binding domain"/>
    <property type="match status" value="1"/>
</dbReference>
<dbReference type="GO" id="GO:0008841">
    <property type="term" value="F:dihydrofolate synthase activity"/>
    <property type="evidence" value="ECO:0007669"/>
    <property type="project" value="UniProtKB-EC"/>
</dbReference>
<keyword evidence="14" id="KW-0460">Magnesium</keyword>
<evidence type="ECO:0000256" key="16">
    <source>
        <dbReference type="ARBA" id="ARBA00030048"/>
    </source>
</evidence>
<dbReference type="InterPro" id="IPR001645">
    <property type="entry name" value="Folylpolyglutamate_synth"/>
</dbReference>
<comment type="pathway">
    <text evidence="3">Cofactor biosynthesis; tetrahydrofolate biosynthesis; 7,8-dihydrofolate from 2-amino-4-hydroxy-6-hydroxymethyl-7,8-dihydropteridine diphosphate and 4-aminobenzoate: step 2/2.</text>
</comment>
<dbReference type="Gene3D" id="3.90.190.20">
    <property type="entry name" value="Mur ligase, C-terminal domain"/>
    <property type="match status" value="1"/>
</dbReference>
<evidence type="ECO:0000256" key="3">
    <source>
        <dbReference type="ARBA" id="ARBA00004799"/>
    </source>
</evidence>
<dbReference type="AlphaFoldDB" id="A0A1R4HIT3"/>
<dbReference type="Pfam" id="PF08245">
    <property type="entry name" value="Mur_ligase_M"/>
    <property type="match status" value="1"/>
</dbReference>
<evidence type="ECO:0000256" key="8">
    <source>
        <dbReference type="ARBA" id="ARBA00013025"/>
    </source>
</evidence>
<evidence type="ECO:0000256" key="20">
    <source>
        <dbReference type="ARBA" id="ARBA00047808"/>
    </source>
</evidence>
<keyword evidence="27" id="KW-1185">Reference proteome</keyword>
<dbReference type="GO" id="GO:0046654">
    <property type="term" value="P:tetrahydrofolate biosynthetic process"/>
    <property type="evidence" value="ECO:0007669"/>
    <property type="project" value="UniProtKB-UniPathway"/>
</dbReference>
<proteinExistence type="inferred from homology"/>
<evidence type="ECO:0000256" key="1">
    <source>
        <dbReference type="ARBA" id="ARBA00001946"/>
    </source>
</evidence>
<feature type="domain" description="Mur ligase C-terminal" evidence="24">
    <location>
        <begin position="288"/>
        <end position="412"/>
    </location>
</feature>
<accession>A0A1R4HIT3</accession>
<comment type="catalytic activity">
    <reaction evidence="20">
        <text>10-formyltetrahydrofolyl-(gamma-L-Glu)(n) + L-glutamate + ATP = 10-formyltetrahydrofolyl-(gamma-L-Glu)(n+1) + ADP + phosphate + H(+)</text>
        <dbReference type="Rhea" id="RHEA:51904"/>
        <dbReference type="Rhea" id="RHEA-COMP:13088"/>
        <dbReference type="Rhea" id="RHEA-COMP:14300"/>
        <dbReference type="ChEBI" id="CHEBI:15378"/>
        <dbReference type="ChEBI" id="CHEBI:29985"/>
        <dbReference type="ChEBI" id="CHEBI:30616"/>
        <dbReference type="ChEBI" id="CHEBI:43474"/>
        <dbReference type="ChEBI" id="CHEBI:134413"/>
        <dbReference type="ChEBI" id="CHEBI:456216"/>
        <dbReference type="EC" id="6.3.2.17"/>
    </reaction>
</comment>
<keyword evidence="13 23" id="KW-0067">ATP-binding</keyword>
<dbReference type="InterPro" id="IPR013221">
    <property type="entry name" value="Mur_ligase_cen"/>
</dbReference>
<comment type="subunit">
    <text evidence="6">Monomer.</text>
</comment>
<keyword evidence="15" id="KW-0289">Folate biosynthesis</keyword>
<evidence type="ECO:0000256" key="13">
    <source>
        <dbReference type="ARBA" id="ARBA00022840"/>
    </source>
</evidence>
<dbReference type="InterPro" id="IPR036615">
    <property type="entry name" value="Mur_ligase_C_dom_sf"/>
</dbReference>
<dbReference type="GO" id="GO:0046872">
    <property type="term" value="F:metal ion binding"/>
    <property type="evidence" value="ECO:0007669"/>
    <property type="project" value="UniProtKB-KW"/>
</dbReference>
<comment type="catalytic activity">
    <reaction evidence="22">
        <text>7,8-dihydropteroate + L-glutamate + ATP = 7,8-dihydrofolate + ADP + phosphate + H(+)</text>
        <dbReference type="Rhea" id="RHEA:23584"/>
        <dbReference type="ChEBI" id="CHEBI:15378"/>
        <dbReference type="ChEBI" id="CHEBI:17839"/>
        <dbReference type="ChEBI" id="CHEBI:29985"/>
        <dbReference type="ChEBI" id="CHEBI:30616"/>
        <dbReference type="ChEBI" id="CHEBI:43474"/>
        <dbReference type="ChEBI" id="CHEBI:57451"/>
        <dbReference type="ChEBI" id="CHEBI:456216"/>
        <dbReference type="EC" id="6.3.2.12"/>
    </reaction>
</comment>
<keyword evidence="11" id="KW-0479">Metal-binding</keyword>
<comment type="similarity">
    <text evidence="5 23">Belongs to the folylpolyglutamate synthase family.</text>
</comment>
<comment type="catalytic activity">
    <reaction evidence="21">
        <text>(6R)-5,10-methylenetetrahydrofolyl-(gamma-L-Glu)(n) + L-glutamate + ATP = (6R)-5,10-methylenetetrahydrofolyl-(gamma-L-Glu)(n+1) + ADP + phosphate + H(+)</text>
        <dbReference type="Rhea" id="RHEA:51912"/>
        <dbReference type="Rhea" id="RHEA-COMP:13257"/>
        <dbReference type="Rhea" id="RHEA-COMP:13258"/>
        <dbReference type="ChEBI" id="CHEBI:15378"/>
        <dbReference type="ChEBI" id="CHEBI:29985"/>
        <dbReference type="ChEBI" id="CHEBI:30616"/>
        <dbReference type="ChEBI" id="CHEBI:43474"/>
        <dbReference type="ChEBI" id="CHEBI:136572"/>
        <dbReference type="ChEBI" id="CHEBI:456216"/>
        <dbReference type="EC" id="6.3.2.17"/>
    </reaction>
</comment>
<keyword evidence="12 23" id="KW-0547">Nucleotide-binding</keyword>
<dbReference type="NCBIfam" id="NF008101">
    <property type="entry name" value="PRK10846.1"/>
    <property type="match status" value="1"/>
</dbReference>
<evidence type="ECO:0000256" key="4">
    <source>
        <dbReference type="ARBA" id="ARBA00005150"/>
    </source>
</evidence>
<evidence type="ECO:0000256" key="14">
    <source>
        <dbReference type="ARBA" id="ARBA00022842"/>
    </source>
</evidence>
<evidence type="ECO:0000256" key="11">
    <source>
        <dbReference type="ARBA" id="ARBA00022723"/>
    </source>
</evidence>
<evidence type="ECO:0000256" key="5">
    <source>
        <dbReference type="ARBA" id="ARBA00008276"/>
    </source>
</evidence>
<dbReference type="FunFam" id="3.40.1190.10:FF:000004">
    <property type="entry name" value="Dihydrofolate synthase/folylpolyglutamate synthase"/>
    <property type="match status" value="1"/>
</dbReference>
<dbReference type="SUPFAM" id="SSF53623">
    <property type="entry name" value="MurD-like peptide ligases, catalytic domain"/>
    <property type="match status" value="1"/>
</dbReference>
<evidence type="ECO:0000259" key="24">
    <source>
        <dbReference type="Pfam" id="PF02875"/>
    </source>
</evidence>
<evidence type="ECO:0000259" key="25">
    <source>
        <dbReference type="Pfam" id="PF08245"/>
    </source>
</evidence>
<evidence type="ECO:0000256" key="10">
    <source>
        <dbReference type="ARBA" id="ARBA00022598"/>
    </source>
</evidence>
<dbReference type="GO" id="GO:0004326">
    <property type="term" value="F:tetrahydrofolylpolyglutamate synthase activity"/>
    <property type="evidence" value="ECO:0007669"/>
    <property type="project" value="UniProtKB-EC"/>
</dbReference>
<sequence length="425" mass="46969">MMHFDSLQGWLSWQESLHPLAIDLGLERAAHIYRALNPDAIKPPTITVAGTNGKGSCVAFLEAIYTAAGYRVGSYTSPHIQKYNERIKINGVPVSDALICEAFARIEAVRKDISLSYFEFGTLAALDIFWRSDVDIQLLEVGMGGRLDAVNIIDADVALVSSIHIDHVDWLGTTRETIGYEKAGIFRKNTPAIIGDLDPPDALRQSAIDKQALLYCMGKDFTYQKQQSSWDWSAGEQSLTQLPEPGLKGEHQYRNASSVIMAVQQLNSRVLVTETAIRSGLKNVSLPGRFQRIDLADNTPLLLDVGHNPEAVTTLTDHLNAAYPNRRVHAVFSMMKDKDIASVLKIMAPAIHAWYFVPLTNPRAISTVAVQEFFSQCQIANVSFDYTAFAGAFAAAKKQCRKNDLLLVFGSFFLVSDCLNELEGK</sequence>
<evidence type="ECO:0000256" key="12">
    <source>
        <dbReference type="ARBA" id="ARBA00022741"/>
    </source>
</evidence>
<dbReference type="Pfam" id="PF02875">
    <property type="entry name" value="Mur_ligase_C"/>
    <property type="match status" value="1"/>
</dbReference>
<comment type="cofactor">
    <cofactor evidence="1">
        <name>Mg(2+)</name>
        <dbReference type="ChEBI" id="CHEBI:18420"/>
    </cofactor>
</comment>
<comment type="function">
    <text evidence="2">Functions in two distinct reactions of the de novo folate biosynthetic pathway. Catalyzes the addition of a glutamate residue to dihydropteroate (7,8-dihydropteroate or H2Pte) to form dihydrofolate (7,8-dihydrofolate monoglutamate or H2Pte-Glu). Also catalyzes successive additions of L-glutamate to tetrahydrofolate or 10-formyltetrahydrofolate or 5,10-methylenetetrahydrofolate, leading to folylpolyglutamate derivatives.</text>
</comment>
<reference evidence="27" key="1">
    <citation type="submission" date="2017-02" db="EMBL/GenBank/DDBJ databases">
        <authorList>
            <person name="Daims H."/>
        </authorList>
    </citation>
    <scope>NUCLEOTIDE SEQUENCE [LARGE SCALE GENOMIC DNA]</scope>
</reference>
<evidence type="ECO:0000313" key="27">
    <source>
        <dbReference type="Proteomes" id="UP000195442"/>
    </source>
</evidence>
<evidence type="ECO:0000256" key="19">
    <source>
        <dbReference type="ARBA" id="ARBA00047493"/>
    </source>
</evidence>
<dbReference type="Gene3D" id="3.40.1190.10">
    <property type="entry name" value="Mur-like, catalytic domain"/>
    <property type="match status" value="1"/>
</dbReference>
<evidence type="ECO:0000256" key="15">
    <source>
        <dbReference type="ARBA" id="ARBA00022909"/>
    </source>
</evidence>
<evidence type="ECO:0000256" key="9">
    <source>
        <dbReference type="ARBA" id="ARBA00019357"/>
    </source>
</evidence>
<evidence type="ECO:0000256" key="2">
    <source>
        <dbReference type="ARBA" id="ARBA00002714"/>
    </source>
</evidence>
<dbReference type="NCBIfam" id="TIGR01499">
    <property type="entry name" value="folC"/>
    <property type="match status" value="1"/>
</dbReference>
<dbReference type="EMBL" id="FUKJ01000446">
    <property type="protein sequence ID" value="SJM95931.1"/>
    <property type="molecule type" value="Genomic_DNA"/>
</dbReference>
<dbReference type="GO" id="GO:0005737">
    <property type="term" value="C:cytoplasm"/>
    <property type="evidence" value="ECO:0007669"/>
    <property type="project" value="TreeGrafter"/>
</dbReference>
<dbReference type="PANTHER" id="PTHR11136:SF0">
    <property type="entry name" value="DIHYDROFOLATE SYNTHETASE-RELATED"/>
    <property type="match status" value="1"/>
</dbReference>
<dbReference type="EC" id="6.3.2.12" evidence="7"/>
<name>A0A1R4HIT3_9GAMM</name>
<dbReference type="EC" id="6.3.2.17" evidence="8"/>
<evidence type="ECO:0000256" key="22">
    <source>
        <dbReference type="ARBA" id="ARBA00049161"/>
    </source>
</evidence>
<evidence type="ECO:0000256" key="7">
    <source>
        <dbReference type="ARBA" id="ARBA00013023"/>
    </source>
</evidence>
<dbReference type="UniPathway" id="UPA00077">
    <property type="reaction ID" value="UER00157"/>
</dbReference>
<evidence type="ECO:0000256" key="18">
    <source>
        <dbReference type="ARBA" id="ARBA00032510"/>
    </source>
</evidence>
<keyword evidence="10 23" id="KW-0436">Ligase</keyword>
<evidence type="ECO:0000256" key="23">
    <source>
        <dbReference type="PIRNR" id="PIRNR001563"/>
    </source>
</evidence>
<gene>
    <name evidence="26" type="primary">folC</name>
    <name evidence="26" type="ORF">CRENPOLYSF2_80010</name>
</gene>
<evidence type="ECO:0000256" key="6">
    <source>
        <dbReference type="ARBA" id="ARBA00011245"/>
    </source>
</evidence>
<dbReference type="GO" id="GO:0046656">
    <property type="term" value="P:folic acid biosynthetic process"/>
    <property type="evidence" value="ECO:0007669"/>
    <property type="project" value="UniProtKB-KW"/>
</dbReference>